<keyword evidence="6 13" id="KW-0812">Transmembrane</keyword>
<evidence type="ECO:0000256" key="7">
    <source>
        <dbReference type="ARBA" id="ARBA00022795"/>
    </source>
</evidence>
<evidence type="ECO:0000256" key="9">
    <source>
        <dbReference type="ARBA" id="ARBA00022989"/>
    </source>
</evidence>
<evidence type="ECO:0000256" key="4">
    <source>
        <dbReference type="ARBA" id="ARBA00022448"/>
    </source>
</evidence>
<keyword evidence="15" id="KW-0808">Transferase</keyword>
<feature type="compositionally biased region" description="Basic and acidic residues" evidence="14">
    <location>
        <begin position="9"/>
        <end position="24"/>
    </location>
</feature>
<protein>
    <recommendedName>
        <fullName evidence="3 13">Flagellar biosynthetic protein FlhB</fullName>
    </recommendedName>
</protein>
<dbReference type="InterPro" id="IPR029025">
    <property type="entry name" value="T3SS_substrate_exporter_C"/>
</dbReference>
<dbReference type="Proteomes" id="UP000016762">
    <property type="component" value="Unassembled WGS sequence"/>
</dbReference>
<evidence type="ECO:0000256" key="13">
    <source>
        <dbReference type="RuleBase" id="RU364091"/>
    </source>
</evidence>
<evidence type="ECO:0000256" key="11">
    <source>
        <dbReference type="ARBA" id="ARBA00023225"/>
    </source>
</evidence>
<evidence type="ECO:0000256" key="10">
    <source>
        <dbReference type="ARBA" id="ARBA00023136"/>
    </source>
</evidence>
<evidence type="ECO:0000256" key="12">
    <source>
        <dbReference type="ARBA" id="ARBA00025078"/>
    </source>
</evidence>
<dbReference type="NCBIfam" id="TIGR00328">
    <property type="entry name" value="flhB"/>
    <property type="match status" value="1"/>
</dbReference>
<dbReference type="GO" id="GO:0016746">
    <property type="term" value="F:acyltransferase activity"/>
    <property type="evidence" value="ECO:0007669"/>
    <property type="project" value="UniProtKB-KW"/>
</dbReference>
<keyword evidence="8 13" id="KW-0653">Protein transport</keyword>
<dbReference type="eggNOG" id="COG1377">
    <property type="taxonomic scope" value="Bacteria"/>
</dbReference>
<gene>
    <name evidence="13" type="primary">flhB</name>
    <name evidence="15" type="ORF">RS24_01194</name>
</gene>
<dbReference type="Gene3D" id="3.40.1690.10">
    <property type="entry name" value="secretion proteins EscU"/>
    <property type="match status" value="1"/>
</dbReference>
<comment type="similarity">
    <text evidence="2 13">Belongs to the type III secretion exporter family.</text>
</comment>
<comment type="subcellular location">
    <subcellularLocation>
        <location evidence="1">Cell membrane</location>
        <topology evidence="1">Multi-pass membrane protein</topology>
    </subcellularLocation>
</comment>
<dbReference type="InterPro" id="IPR006135">
    <property type="entry name" value="T3SS_substrate_exporter"/>
</dbReference>
<evidence type="ECO:0000313" key="16">
    <source>
        <dbReference type="Proteomes" id="UP000016762"/>
    </source>
</evidence>
<evidence type="ECO:0000313" key="15">
    <source>
        <dbReference type="EMBL" id="ERL46196.1"/>
    </source>
</evidence>
<evidence type="ECO:0000256" key="14">
    <source>
        <dbReference type="SAM" id="MobiDB-lite"/>
    </source>
</evidence>
<feature type="transmembrane region" description="Helical" evidence="13">
    <location>
        <begin position="151"/>
        <end position="169"/>
    </location>
</feature>
<accession>U2XU23</accession>
<dbReference type="Pfam" id="PF01312">
    <property type="entry name" value="Bac_export_2"/>
    <property type="match status" value="1"/>
</dbReference>
<dbReference type="PANTHER" id="PTHR30531:SF12">
    <property type="entry name" value="FLAGELLAR BIOSYNTHETIC PROTEIN FLHB"/>
    <property type="match status" value="1"/>
</dbReference>
<evidence type="ECO:0000256" key="2">
    <source>
        <dbReference type="ARBA" id="ARBA00010690"/>
    </source>
</evidence>
<name>U2XU23_9PROT</name>
<dbReference type="GO" id="GO:0044780">
    <property type="term" value="P:bacterial-type flagellum assembly"/>
    <property type="evidence" value="ECO:0007669"/>
    <property type="project" value="InterPro"/>
</dbReference>
<dbReference type="GO" id="GO:0009306">
    <property type="term" value="P:protein secretion"/>
    <property type="evidence" value="ECO:0007669"/>
    <property type="project" value="InterPro"/>
</dbReference>
<dbReference type="AlphaFoldDB" id="U2XU23"/>
<evidence type="ECO:0000256" key="8">
    <source>
        <dbReference type="ARBA" id="ARBA00022927"/>
    </source>
</evidence>
<keyword evidence="16" id="KW-1185">Reference proteome</keyword>
<keyword evidence="15" id="KW-0012">Acyltransferase</keyword>
<dbReference type="PRINTS" id="PR00950">
    <property type="entry name" value="TYPE3IMSPROT"/>
</dbReference>
<evidence type="ECO:0000256" key="1">
    <source>
        <dbReference type="ARBA" id="ARBA00004651"/>
    </source>
</evidence>
<dbReference type="RefSeq" id="WP_021777175.1">
    <property type="nucleotide sequence ID" value="NZ_AWXE01000004.1"/>
</dbReference>
<reference evidence="15 16" key="1">
    <citation type="journal article" date="2014" name="FEMS Microbiol. Ecol.">
        <title>Genomic differentiation among two strains of the PS1 clade isolated from geographically separated marine habitats.</title>
        <authorList>
            <person name="Jimenez-Infante F."/>
            <person name="Ngugi D.K."/>
            <person name="Alam I."/>
            <person name="Rashid M."/>
            <person name="Baalawi W."/>
            <person name="Kamau A.A."/>
            <person name="Bajic V.B."/>
            <person name="Stingl U."/>
        </authorList>
    </citation>
    <scope>NUCLEOTIDE SEQUENCE [LARGE SCALE GENOMIC DNA]</scope>
    <source>
        <strain evidence="15 16">RS24</strain>
    </source>
</reference>
<dbReference type="GO" id="GO:0005886">
    <property type="term" value="C:plasma membrane"/>
    <property type="evidence" value="ECO:0007669"/>
    <property type="project" value="UniProtKB-SubCell"/>
</dbReference>
<keyword evidence="7 13" id="KW-1005">Bacterial flagellum biogenesis</keyword>
<dbReference type="EMBL" id="AWXE01000004">
    <property type="protein sequence ID" value="ERL46196.1"/>
    <property type="molecule type" value="Genomic_DNA"/>
</dbReference>
<dbReference type="SUPFAM" id="SSF160544">
    <property type="entry name" value="EscU C-terminal domain-like"/>
    <property type="match status" value="1"/>
</dbReference>
<feature type="region of interest" description="Disordered" evidence="14">
    <location>
        <begin position="1"/>
        <end position="24"/>
    </location>
</feature>
<dbReference type="MEROPS" id="N06.A01"/>
<feature type="transmembrane region" description="Helical" evidence="13">
    <location>
        <begin position="189"/>
        <end position="212"/>
    </location>
</feature>
<keyword evidence="10 13" id="KW-0472">Membrane</keyword>
<dbReference type="STRING" id="1397666.RS24_01194"/>
<dbReference type="PATRIC" id="fig|1397666.3.peg.1081"/>
<feature type="transmembrane region" description="Helical" evidence="13">
    <location>
        <begin position="36"/>
        <end position="58"/>
    </location>
</feature>
<comment type="caution">
    <text evidence="15">The sequence shown here is derived from an EMBL/GenBank/DDBJ whole genome shotgun (WGS) entry which is preliminary data.</text>
</comment>
<dbReference type="OrthoDB" id="9807950at2"/>
<dbReference type="InterPro" id="IPR006136">
    <property type="entry name" value="FlhB"/>
</dbReference>
<keyword evidence="4 13" id="KW-0813">Transport</keyword>
<dbReference type="PANTHER" id="PTHR30531">
    <property type="entry name" value="FLAGELLAR BIOSYNTHETIC PROTEIN FLHB"/>
    <property type="match status" value="1"/>
</dbReference>
<feature type="transmembrane region" description="Helical" evidence="13">
    <location>
        <begin position="87"/>
        <end position="118"/>
    </location>
</feature>
<sequence>MAENNSDDAQEKTEEPTQRRIDKAKEDGQILTSKEVFVFANISIGLLVMLVTLSYGGAGLSNWSTLFRLGSIDNLDDLINNKLMDSLWLLFQSALLVGVPIVIVNLLTQAAVGGLNFAPKAMKFKGNRINPISGLKRMFSMKALVELGKSILKVVLLFGIATAIILQIMPGVINFPSLTLTRMLEVMRYVIPLLIGALLVVLAIIAVIDYFWQRHTHIKQLRMSRQDLKDEFKQTEGSPEVKAKIRRLQSETASRSARQREALDDVADATAVITNPTHFAVALKYEVGDQAAPIILAMGRGIIAQQIIERAETAQVSVFRSPILARALYFTGDIGAEISQSLYNAVAVVLAYLYRLEKGETLQLPDVDVPEDMQFNEFGKLLSEDRL</sequence>
<keyword evidence="5 13" id="KW-1003">Cell membrane</keyword>
<evidence type="ECO:0000256" key="6">
    <source>
        <dbReference type="ARBA" id="ARBA00022692"/>
    </source>
</evidence>
<evidence type="ECO:0000256" key="5">
    <source>
        <dbReference type="ARBA" id="ARBA00022475"/>
    </source>
</evidence>
<proteinExistence type="inferred from homology"/>
<keyword evidence="11 13" id="KW-1006">Bacterial flagellum protein export</keyword>
<keyword evidence="9 13" id="KW-1133">Transmembrane helix</keyword>
<evidence type="ECO:0000256" key="3">
    <source>
        <dbReference type="ARBA" id="ARBA00021622"/>
    </source>
</evidence>
<organism evidence="15 16">
    <name type="scientific">Candidatus Micropelagius thuwalensis</name>
    <dbReference type="NCBI Taxonomy" id="1397666"/>
    <lineage>
        <taxon>Bacteria</taxon>
        <taxon>Pseudomonadati</taxon>
        <taxon>Pseudomonadota</taxon>
        <taxon>Alphaproteobacteria</taxon>
        <taxon>PS1 clade</taxon>
        <taxon>Candidatus Micropelagius</taxon>
    </lineage>
</organism>
<comment type="function">
    <text evidence="12 13">Required for formation of the rod structure in the basal body of the flagellar apparatus. Together with FliI and FliH, may constitute the export apparatus of flagellin.</text>
</comment>